<evidence type="ECO:0000313" key="2">
    <source>
        <dbReference type="EMBL" id="KAA1121114.1"/>
    </source>
</evidence>
<dbReference type="PANTHER" id="PTHR33339:SF1">
    <property type="entry name" value="LYSM DOMAIN-CONTAINING PROTEIN"/>
    <property type="match status" value="1"/>
</dbReference>
<gene>
    <name evidence="2" type="ORF">PGTUg99_014953</name>
</gene>
<comment type="caution">
    <text evidence="2">The sequence shown here is derived from an EMBL/GenBank/DDBJ whole genome shotgun (WGS) entry which is preliminary data.</text>
</comment>
<dbReference type="AlphaFoldDB" id="A0A5B0R8E0"/>
<evidence type="ECO:0000259" key="1">
    <source>
        <dbReference type="Pfam" id="PF25278"/>
    </source>
</evidence>
<dbReference type="Pfam" id="PF25278">
    <property type="entry name" value="DUF7872"/>
    <property type="match status" value="1"/>
</dbReference>
<dbReference type="PANTHER" id="PTHR33339">
    <property type="entry name" value="LYSM DOMAIN-CONTAINING PROTEIN"/>
    <property type="match status" value="1"/>
</dbReference>
<feature type="domain" description="DUF7872" evidence="1">
    <location>
        <begin position="98"/>
        <end position="180"/>
    </location>
</feature>
<reference evidence="2 3" key="1">
    <citation type="submission" date="2019-05" db="EMBL/GenBank/DDBJ databases">
        <title>Emergence of the Ug99 lineage of the wheat stem rust pathogen through somatic hybridization.</title>
        <authorList>
            <person name="Li F."/>
            <person name="Upadhyaya N.M."/>
            <person name="Sperschneider J."/>
            <person name="Matny O."/>
            <person name="Nguyen-Phuc H."/>
            <person name="Mago R."/>
            <person name="Raley C."/>
            <person name="Miller M.E."/>
            <person name="Silverstein K.A.T."/>
            <person name="Henningsen E."/>
            <person name="Hirsch C.D."/>
            <person name="Visser B."/>
            <person name="Pretorius Z.A."/>
            <person name="Steffenson B.J."/>
            <person name="Schwessinger B."/>
            <person name="Dodds P.N."/>
            <person name="Figueroa M."/>
        </authorList>
    </citation>
    <scope>NUCLEOTIDE SEQUENCE [LARGE SCALE GENOMIC DNA]</scope>
    <source>
        <strain evidence="2 3">Ug99</strain>
    </source>
</reference>
<sequence>MDEERLKLRLDFACRCTPDNDFEKDFNRFPRHFTAWSGLISNWIGSFPASLFKAIGPIADSIWISWGTISWLGIAMISYQVTAIGWLETWVLVGEGESRFKRSSSINLMLGEAQHVVQGIISNITQEVLKAGVSTEKGLASLNRDGIFLSGTPVTDRQTVQKEYEKVLKLKTLVKMWRTQVRKFVLDLNIVDFYRNQIPDTMN</sequence>
<name>A0A5B0R8E0_PUCGR</name>
<accession>A0A5B0R8E0</accession>
<organism evidence="2 3">
    <name type="scientific">Puccinia graminis f. sp. tritici</name>
    <dbReference type="NCBI Taxonomy" id="56615"/>
    <lineage>
        <taxon>Eukaryota</taxon>
        <taxon>Fungi</taxon>
        <taxon>Dikarya</taxon>
        <taxon>Basidiomycota</taxon>
        <taxon>Pucciniomycotina</taxon>
        <taxon>Pucciniomycetes</taxon>
        <taxon>Pucciniales</taxon>
        <taxon>Pucciniaceae</taxon>
        <taxon>Puccinia</taxon>
    </lineage>
</organism>
<dbReference type="InterPro" id="IPR057194">
    <property type="entry name" value="DUF7872"/>
</dbReference>
<proteinExistence type="predicted"/>
<protein>
    <recommendedName>
        <fullName evidence="1">DUF7872 domain-containing protein</fullName>
    </recommendedName>
</protein>
<dbReference type="Proteomes" id="UP000325313">
    <property type="component" value="Unassembled WGS sequence"/>
</dbReference>
<dbReference type="EMBL" id="VDEP01000239">
    <property type="protein sequence ID" value="KAA1121114.1"/>
    <property type="molecule type" value="Genomic_DNA"/>
</dbReference>
<evidence type="ECO:0000313" key="3">
    <source>
        <dbReference type="Proteomes" id="UP000325313"/>
    </source>
</evidence>